<gene>
    <name evidence="3" type="ORF">BBN63_03115</name>
</gene>
<proteinExistence type="predicted"/>
<dbReference type="InterPro" id="IPR013225">
    <property type="entry name" value="PaaX_C"/>
</dbReference>
<feature type="region of interest" description="Disordered" evidence="1">
    <location>
        <begin position="1"/>
        <end position="29"/>
    </location>
</feature>
<protein>
    <recommendedName>
        <fullName evidence="2">Transcriptional repressor PaaX-like C-terminal domain-containing protein</fullName>
    </recommendedName>
</protein>
<evidence type="ECO:0000256" key="1">
    <source>
        <dbReference type="SAM" id="MobiDB-lite"/>
    </source>
</evidence>
<evidence type="ECO:0000313" key="4">
    <source>
        <dbReference type="Proteomes" id="UP000189677"/>
    </source>
</evidence>
<dbReference type="AlphaFoldDB" id="A0A1U9QNP3"/>
<evidence type="ECO:0000259" key="2">
    <source>
        <dbReference type="Pfam" id="PF08223"/>
    </source>
</evidence>
<reference evidence="3 4" key="1">
    <citation type="submission" date="2016-11" db="EMBL/GenBank/DDBJ databases">
        <title>Complete genome sequence of Streptomyces niveus SCSIO 3406.</title>
        <authorList>
            <person name="Zhu Q."/>
            <person name="Cheng W."/>
            <person name="Song Y."/>
            <person name="Li Q."/>
            <person name="Ju J."/>
        </authorList>
    </citation>
    <scope>NUCLEOTIDE SEQUENCE [LARGE SCALE GENOMIC DNA]</scope>
    <source>
        <strain evidence="3 4">SCSIO 3406</strain>
    </source>
</reference>
<feature type="compositionally biased region" description="Pro residues" evidence="1">
    <location>
        <begin position="15"/>
        <end position="26"/>
    </location>
</feature>
<accession>A0A1U9QNP3</accession>
<evidence type="ECO:0000313" key="3">
    <source>
        <dbReference type="EMBL" id="AQU65391.1"/>
    </source>
</evidence>
<name>A0A1U9QNP3_STRNV</name>
<sequence length="72" mass="8088">MELAAEFSRAMTPDPLLPPELLPHPWPGQGARRLSQECWTALRALPEAQDTPTPLPRLFHLYSDAITAPDER</sequence>
<dbReference type="Gene3D" id="1.20.58.1460">
    <property type="match status" value="1"/>
</dbReference>
<dbReference type="Proteomes" id="UP000189677">
    <property type="component" value="Chromosome"/>
</dbReference>
<dbReference type="KEGG" id="snw:BBN63_03115"/>
<dbReference type="RefSeq" id="WP_335755248.1">
    <property type="nucleotide sequence ID" value="NZ_CP018047.1"/>
</dbReference>
<feature type="domain" description="Transcriptional repressor PaaX-like C-terminal" evidence="2">
    <location>
        <begin position="3"/>
        <end position="45"/>
    </location>
</feature>
<dbReference type="Pfam" id="PF08223">
    <property type="entry name" value="PaaX_C"/>
    <property type="match status" value="1"/>
</dbReference>
<dbReference type="EMBL" id="CP018047">
    <property type="protein sequence ID" value="AQU65391.1"/>
    <property type="molecule type" value="Genomic_DNA"/>
</dbReference>
<organism evidence="3 4">
    <name type="scientific">Streptomyces niveus</name>
    <name type="common">Streptomyces spheroides</name>
    <dbReference type="NCBI Taxonomy" id="193462"/>
    <lineage>
        <taxon>Bacteria</taxon>
        <taxon>Bacillati</taxon>
        <taxon>Actinomycetota</taxon>
        <taxon>Actinomycetes</taxon>
        <taxon>Kitasatosporales</taxon>
        <taxon>Streptomycetaceae</taxon>
        <taxon>Streptomyces</taxon>
    </lineage>
</organism>
<keyword evidence="4" id="KW-1185">Reference proteome</keyword>